<evidence type="ECO:0000256" key="1">
    <source>
        <dbReference type="ARBA" id="ARBA00004141"/>
    </source>
</evidence>
<evidence type="ECO:0000256" key="2">
    <source>
        <dbReference type="ARBA" id="ARBA00009045"/>
    </source>
</evidence>
<dbReference type="EC" id="3.4.21.105" evidence="6"/>
<feature type="compositionally biased region" description="Low complexity" evidence="7">
    <location>
        <begin position="21"/>
        <end position="33"/>
    </location>
</feature>
<reference evidence="9 10" key="1">
    <citation type="journal article" date="2015" name="Genome Biol. Evol.">
        <title>Comparative Genomics of a Bacterivorous Green Alga Reveals Evolutionary Causalities and Consequences of Phago-Mixotrophic Mode of Nutrition.</title>
        <authorList>
            <person name="Burns J.A."/>
            <person name="Paasch A."/>
            <person name="Narechania A."/>
            <person name="Kim E."/>
        </authorList>
    </citation>
    <scope>NUCLEOTIDE SEQUENCE [LARGE SCALE GENOMIC DNA]</scope>
    <source>
        <strain evidence="9 10">PLY_AMNH</strain>
    </source>
</reference>
<dbReference type="AlphaFoldDB" id="A0AAE0CBI8"/>
<keyword evidence="6" id="KW-0378">Hydrolase</keyword>
<comment type="similarity">
    <text evidence="2 6">Belongs to the peptidase S54 family.</text>
</comment>
<dbReference type="GO" id="GO:0006508">
    <property type="term" value="P:proteolysis"/>
    <property type="evidence" value="ECO:0007669"/>
    <property type="project" value="UniProtKB-KW"/>
</dbReference>
<evidence type="ECO:0000256" key="7">
    <source>
        <dbReference type="SAM" id="MobiDB-lite"/>
    </source>
</evidence>
<gene>
    <name evidence="9" type="ORF">CYMTET_38690</name>
</gene>
<evidence type="ECO:0000256" key="6">
    <source>
        <dbReference type="RuleBase" id="RU362115"/>
    </source>
</evidence>
<evidence type="ECO:0000256" key="5">
    <source>
        <dbReference type="ARBA" id="ARBA00023136"/>
    </source>
</evidence>
<feature type="transmembrane region" description="Helical" evidence="6">
    <location>
        <begin position="350"/>
        <end position="368"/>
    </location>
</feature>
<protein>
    <recommendedName>
        <fullName evidence="6">RHOMBOID-like protein</fullName>
        <ecNumber evidence="6">3.4.21.105</ecNumber>
    </recommendedName>
</protein>
<evidence type="ECO:0000313" key="10">
    <source>
        <dbReference type="Proteomes" id="UP001190700"/>
    </source>
</evidence>
<dbReference type="PANTHER" id="PTHR22936:SF99">
    <property type="entry name" value="RHOMBOID-LIKE PROTEASE"/>
    <property type="match status" value="1"/>
</dbReference>
<keyword evidence="4 6" id="KW-1133">Transmembrane helix</keyword>
<feature type="transmembrane region" description="Helical" evidence="6">
    <location>
        <begin position="436"/>
        <end position="456"/>
    </location>
</feature>
<dbReference type="Proteomes" id="UP001190700">
    <property type="component" value="Unassembled WGS sequence"/>
</dbReference>
<feature type="transmembrane region" description="Helical" evidence="6">
    <location>
        <begin position="208"/>
        <end position="225"/>
    </location>
</feature>
<name>A0AAE0CBI8_9CHLO</name>
<dbReference type="SUPFAM" id="SSF144091">
    <property type="entry name" value="Rhomboid-like"/>
    <property type="match status" value="1"/>
</dbReference>
<comment type="catalytic activity">
    <reaction evidence="6">
        <text>Cleaves type-1 transmembrane domains using a catalytic dyad composed of serine and histidine that are contributed by different transmembrane domains.</text>
        <dbReference type="EC" id="3.4.21.105"/>
    </reaction>
</comment>
<dbReference type="Pfam" id="PF01694">
    <property type="entry name" value="Rhomboid"/>
    <property type="match status" value="1"/>
</dbReference>
<feature type="transmembrane region" description="Helical" evidence="6">
    <location>
        <begin position="295"/>
        <end position="314"/>
    </location>
</feature>
<sequence length="467" mass="52667">MKKAPLTIQVELEELADLGRPNAAGQPNANPAPFDDFDPGEMSPDRKGAFGQTSLVTPATPLSYSQMAKVAFAVHPLQEYTKFQNINATTLNKLGPLDEDLEGKPSSSSQSTSHPRTTHPRIRELSDQPNLLATALSPTGRTPRLKKLLTIKEAFQDDPKRKELVDRIERKEKDTFDSVAEKILNELFITGELVFNWFTPAERGRHNVMWTMLFTFMVCILYFFMAGNYNFWLVQTDRKVHERDTGPQLMVDFVLGRNNTDGWQSFEFDYLLTWGGRYDPAIKEDGQHWRWFTSLFLHTGFNHLLSNLLLFIALAAHLEIKYGTPAVLLIWLISGLGGNFFSAMFEDSCILVVGASGSVFGFVGLFFADMVLNFETLKRPLLRALSIVIFSIYFVLTVTTESNTSHLSHVGGFLCGLFPSFLVLPNFRAEKWEAMLPWAGLIVMVATFCIFPAIVYQVKFAELDTDC</sequence>
<comment type="subcellular location">
    <subcellularLocation>
        <location evidence="1 6">Membrane</location>
        <topology evidence="1 6">Multi-pass membrane protein</topology>
    </subcellularLocation>
</comment>
<evidence type="ECO:0000256" key="4">
    <source>
        <dbReference type="ARBA" id="ARBA00022989"/>
    </source>
</evidence>
<feature type="transmembrane region" description="Helical" evidence="6">
    <location>
        <begin position="326"/>
        <end position="344"/>
    </location>
</feature>
<organism evidence="9 10">
    <name type="scientific">Cymbomonas tetramitiformis</name>
    <dbReference type="NCBI Taxonomy" id="36881"/>
    <lineage>
        <taxon>Eukaryota</taxon>
        <taxon>Viridiplantae</taxon>
        <taxon>Chlorophyta</taxon>
        <taxon>Pyramimonadophyceae</taxon>
        <taxon>Pyramimonadales</taxon>
        <taxon>Pyramimonadaceae</taxon>
        <taxon>Cymbomonas</taxon>
    </lineage>
</organism>
<dbReference type="GO" id="GO:0004252">
    <property type="term" value="F:serine-type endopeptidase activity"/>
    <property type="evidence" value="ECO:0007669"/>
    <property type="project" value="InterPro"/>
</dbReference>
<dbReference type="InterPro" id="IPR002610">
    <property type="entry name" value="Peptidase_S54_rhomboid-like"/>
</dbReference>
<dbReference type="InterPro" id="IPR022764">
    <property type="entry name" value="Peptidase_S54_rhomboid_dom"/>
</dbReference>
<keyword evidence="6" id="KW-0645">Protease</keyword>
<accession>A0AAE0CBI8</accession>
<dbReference type="Gene3D" id="1.20.1540.10">
    <property type="entry name" value="Rhomboid-like"/>
    <property type="match status" value="1"/>
</dbReference>
<evidence type="ECO:0000259" key="8">
    <source>
        <dbReference type="Pfam" id="PF01694"/>
    </source>
</evidence>
<dbReference type="PANTHER" id="PTHR22936">
    <property type="entry name" value="RHOMBOID-RELATED"/>
    <property type="match status" value="1"/>
</dbReference>
<keyword evidence="5 6" id="KW-0472">Membrane</keyword>
<dbReference type="InterPro" id="IPR035952">
    <property type="entry name" value="Rhomboid-like_sf"/>
</dbReference>
<feature type="region of interest" description="Disordered" evidence="7">
    <location>
        <begin position="16"/>
        <end position="53"/>
    </location>
</feature>
<comment type="caution">
    <text evidence="9">The sequence shown here is derived from an EMBL/GenBank/DDBJ whole genome shotgun (WGS) entry which is preliminary data.</text>
</comment>
<evidence type="ECO:0000313" key="9">
    <source>
        <dbReference type="EMBL" id="KAK3252001.1"/>
    </source>
</evidence>
<feature type="domain" description="Peptidase S54 rhomboid" evidence="8">
    <location>
        <begin position="286"/>
        <end position="425"/>
    </location>
</feature>
<feature type="transmembrane region" description="Helical" evidence="6">
    <location>
        <begin position="406"/>
        <end position="424"/>
    </location>
</feature>
<feature type="transmembrane region" description="Helical" evidence="6">
    <location>
        <begin position="380"/>
        <end position="400"/>
    </location>
</feature>
<comment type="function">
    <text evidence="6">Serine protease involved in intramembrane proteolysis.</text>
</comment>
<feature type="region of interest" description="Disordered" evidence="7">
    <location>
        <begin position="96"/>
        <end position="138"/>
    </location>
</feature>
<feature type="compositionally biased region" description="Polar residues" evidence="7">
    <location>
        <begin position="127"/>
        <end position="138"/>
    </location>
</feature>
<dbReference type="GO" id="GO:0016020">
    <property type="term" value="C:membrane"/>
    <property type="evidence" value="ECO:0007669"/>
    <property type="project" value="UniProtKB-SubCell"/>
</dbReference>
<keyword evidence="6" id="KW-0720">Serine protease</keyword>
<evidence type="ECO:0000256" key="3">
    <source>
        <dbReference type="ARBA" id="ARBA00022692"/>
    </source>
</evidence>
<keyword evidence="3 6" id="KW-0812">Transmembrane</keyword>
<keyword evidence="10" id="KW-1185">Reference proteome</keyword>
<feature type="compositionally biased region" description="Low complexity" evidence="7">
    <location>
        <begin position="105"/>
        <end position="115"/>
    </location>
</feature>
<proteinExistence type="inferred from homology"/>
<dbReference type="EMBL" id="LGRX02025673">
    <property type="protein sequence ID" value="KAK3252001.1"/>
    <property type="molecule type" value="Genomic_DNA"/>
</dbReference>